<organism evidence="3 4">
    <name type="scientific">Senna tora</name>
    <dbReference type="NCBI Taxonomy" id="362788"/>
    <lineage>
        <taxon>Eukaryota</taxon>
        <taxon>Viridiplantae</taxon>
        <taxon>Streptophyta</taxon>
        <taxon>Embryophyta</taxon>
        <taxon>Tracheophyta</taxon>
        <taxon>Spermatophyta</taxon>
        <taxon>Magnoliopsida</taxon>
        <taxon>eudicotyledons</taxon>
        <taxon>Gunneridae</taxon>
        <taxon>Pentapetalae</taxon>
        <taxon>rosids</taxon>
        <taxon>fabids</taxon>
        <taxon>Fabales</taxon>
        <taxon>Fabaceae</taxon>
        <taxon>Caesalpinioideae</taxon>
        <taxon>Cassia clade</taxon>
        <taxon>Senna</taxon>
    </lineage>
</organism>
<dbReference type="GO" id="GO:0008270">
    <property type="term" value="F:zinc ion binding"/>
    <property type="evidence" value="ECO:0007669"/>
    <property type="project" value="UniProtKB-KW"/>
</dbReference>
<dbReference type="PANTHER" id="PTHR31286">
    <property type="entry name" value="GLYCINE-RICH CELL WALL STRUCTURAL PROTEIN 1.8-LIKE"/>
    <property type="match status" value="1"/>
</dbReference>
<dbReference type="InterPro" id="IPR001878">
    <property type="entry name" value="Znf_CCHC"/>
</dbReference>
<sequence>MEGNSRPDSDDSPLALDWDESRAERKGLNIVEVSQNLFIFTFDREEDCDRVLREGPWAVLGHLLSVKSWSPELALPDVSFDYCSFWAQFHGLPLEGFSAKNVVKLGKLVGKPVAMEDPIENDKVVRSFVRAKMCYQCGRVGHDFKFCTEERARSLVCPSKDRYGPWLGAAPVKAIHRILEIDERGNLKEDQSFHDSEHEVNEEDEVREWKGRDEGAEIEMQDVWASDAKPISLQSDHKKKAFLNFEDCGDSAGKKSSFDSPNVPPLEAEQAGNYLALVPAPQKTYEAKLSRSLQKVNLKRKASVDLSPEKFKRTKARGSSARELLVHPIFSIGVSPEKNRRFKVSPGKRKKKVGRNAKVLSDVLVDVLVSDGMVGIDIVSSMDGSVSDGMGGWPATAPMAP</sequence>
<dbReference type="GO" id="GO:0003676">
    <property type="term" value="F:nucleic acid binding"/>
    <property type="evidence" value="ECO:0007669"/>
    <property type="project" value="InterPro"/>
</dbReference>
<keyword evidence="1" id="KW-0479">Metal-binding</keyword>
<evidence type="ECO:0000256" key="1">
    <source>
        <dbReference type="PROSITE-ProRule" id="PRU00047"/>
    </source>
</evidence>
<dbReference type="InterPro" id="IPR025558">
    <property type="entry name" value="DUF4283"/>
</dbReference>
<evidence type="ECO:0000259" key="2">
    <source>
        <dbReference type="PROSITE" id="PS50158"/>
    </source>
</evidence>
<dbReference type="AlphaFoldDB" id="A0A834XCN4"/>
<evidence type="ECO:0000313" key="4">
    <source>
        <dbReference type="Proteomes" id="UP000634136"/>
    </source>
</evidence>
<dbReference type="Pfam" id="PF14111">
    <property type="entry name" value="DUF4283"/>
    <property type="match status" value="1"/>
</dbReference>
<dbReference type="InterPro" id="IPR040256">
    <property type="entry name" value="At4g02000-like"/>
</dbReference>
<dbReference type="OrthoDB" id="1434627at2759"/>
<comment type="caution">
    <text evidence="3">The sequence shown here is derived from an EMBL/GenBank/DDBJ whole genome shotgun (WGS) entry which is preliminary data.</text>
</comment>
<keyword evidence="1" id="KW-0862">Zinc</keyword>
<gene>
    <name evidence="3" type="ORF">G2W53_004695</name>
</gene>
<proteinExistence type="predicted"/>
<dbReference type="Proteomes" id="UP000634136">
    <property type="component" value="Unassembled WGS sequence"/>
</dbReference>
<dbReference type="EMBL" id="JAAIUW010000002">
    <property type="protein sequence ID" value="KAF7842397.1"/>
    <property type="molecule type" value="Genomic_DNA"/>
</dbReference>
<keyword evidence="1" id="KW-0863">Zinc-finger</keyword>
<feature type="domain" description="CCHC-type" evidence="2">
    <location>
        <begin position="134"/>
        <end position="149"/>
    </location>
</feature>
<dbReference type="PANTHER" id="PTHR31286:SF167">
    <property type="entry name" value="OS09G0268800 PROTEIN"/>
    <property type="match status" value="1"/>
</dbReference>
<keyword evidence="4" id="KW-1185">Reference proteome</keyword>
<evidence type="ECO:0000313" key="3">
    <source>
        <dbReference type="EMBL" id="KAF7842397.1"/>
    </source>
</evidence>
<dbReference type="PROSITE" id="PS50158">
    <property type="entry name" value="ZF_CCHC"/>
    <property type="match status" value="1"/>
</dbReference>
<accession>A0A834XCN4</accession>
<reference evidence="3" key="1">
    <citation type="submission" date="2020-09" db="EMBL/GenBank/DDBJ databases">
        <title>Genome-Enabled Discovery of Anthraquinone Biosynthesis in Senna tora.</title>
        <authorList>
            <person name="Kang S.-H."/>
            <person name="Pandey R.P."/>
            <person name="Lee C.-M."/>
            <person name="Sim J.-S."/>
            <person name="Jeong J.-T."/>
            <person name="Choi B.-S."/>
            <person name="Jung M."/>
            <person name="Ginzburg D."/>
            <person name="Zhao K."/>
            <person name="Won S.Y."/>
            <person name="Oh T.-J."/>
            <person name="Yu Y."/>
            <person name="Kim N.-H."/>
            <person name="Lee O.R."/>
            <person name="Lee T.-H."/>
            <person name="Bashyal P."/>
            <person name="Kim T.-S."/>
            <person name="Lee W.-H."/>
            <person name="Kawkins C."/>
            <person name="Kim C.-K."/>
            <person name="Kim J.S."/>
            <person name="Ahn B.O."/>
            <person name="Rhee S.Y."/>
            <person name="Sohng J.K."/>
        </authorList>
    </citation>
    <scope>NUCLEOTIDE SEQUENCE</scope>
    <source>
        <tissue evidence="3">Leaf</tissue>
    </source>
</reference>
<protein>
    <submittedName>
        <fullName evidence="3">TMV resistance protein N-like</fullName>
    </submittedName>
</protein>
<name>A0A834XCN4_9FABA</name>